<feature type="transmembrane region" description="Helical" evidence="2">
    <location>
        <begin position="442"/>
        <end position="464"/>
    </location>
</feature>
<comment type="caution">
    <text evidence="4">The sequence shown here is derived from an EMBL/GenBank/DDBJ whole genome shotgun (WGS) entry which is preliminary data.</text>
</comment>
<dbReference type="Pfam" id="PF00010">
    <property type="entry name" value="HLH"/>
    <property type="match status" value="1"/>
</dbReference>
<feature type="region of interest" description="Disordered" evidence="1">
    <location>
        <begin position="774"/>
        <end position="858"/>
    </location>
</feature>
<keyword evidence="2" id="KW-0472">Membrane</keyword>
<feature type="compositionally biased region" description="Acidic residues" evidence="1">
    <location>
        <begin position="826"/>
        <end position="843"/>
    </location>
</feature>
<dbReference type="PANTHER" id="PTHR47336">
    <property type="entry name" value="TRANSCRIPTION FACTOR HMS1-RELATED"/>
    <property type="match status" value="1"/>
</dbReference>
<keyword evidence="2" id="KW-0812">Transmembrane</keyword>
<dbReference type="SUPFAM" id="SSF47459">
    <property type="entry name" value="HLH, helix-loop-helix DNA-binding domain"/>
    <property type="match status" value="1"/>
</dbReference>
<sequence>MNFQTYTFDDANNLLSSLSNNGVDIDFFNDDDSKGASSLSPGSQLSPYSNIDEPWSAFTGEMDFQNTSGATDQKFMDENMVAKNEMGDFGISLNETTNDNLNSSPNNMDMVKMDPSSTDIAGLDNNTVFDGMQTSPQIRSHANSLNGSSSISPASEIVSSPEQEHKQEIKMEDFAGFATMKKESKKPSPAGKITKPKKGRASHNMVEKKYRTNINTKILALRDAVPSLRVTALGGTDSSSIDLDGLTPASKLNKASVLTKATEYIQHLEKKNKKLVKENEELRNILSQVGGRNVNDSGVTNDNNNNNNNDYKVQYPGNQSPNGQNLQAQYSPQFYNQMQHAPQVHHQSQPPMHQPSQPLPPQQQMPLPLSQPQEQQPQRIQHQLQQQPLPPHINYGMSMPMRMAAGGMAALVGTNIFAGNGMEDFRGLGAIPFLNTTQFLKFFQVVKIGLVLYSLFIILIDPYLRFDNKDKKKQSLADDEHTLTRAQSVSLLGANSFDTHVPRSPSTWGSLLFTILKIRLLKLQPLINDSDEIATVIQKVNQEYFSFDESKSKYDLLHIYLQLLKYNEEKDIQLNILQLLLSKVLMNVSPKFKFVKLLTKEKAVISRIQNLSEKSPQFKALVEDLEDTIKSHDLVQRLTNTFFIANRSINYNVNVGINEQSFVDILHDVVVNSNIISFARNLRANELLRRKIVVYITYLMSQKDGNNDNVKKPSLTRLEFLEELSMEFSIVNLRAKLFHSLLVPAKTLETMEIVQKLVDDINESDQLNGVTTSEITEDLEESEASDAVSEVDIKSIGEDKEEEEIEELSDVEEEWEQQQENNDFSDKEDSDSDTDYQSDEEEIMEKVSVTSESEYDEDEFDDEVSNKINLSSLLSIHNERSNEALNGEVFVALASSLILNYLALEEFKQAEGLLKHLLNYRNNYVLGSKKQITLLSFLSILCVLLKFDEIKLEGKHELSNKHSSYIENLIGNLRYWVGTESELTKNINDLDPGLKTEICDELVDLGVVFSGVEVDK</sequence>
<feature type="compositionally biased region" description="Low complexity" evidence="1">
    <location>
        <begin position="148"/>
        <end position="161"/>
    </location>
</feature>
<feature type="compositionally biased region" description="Acidic residues" evidence="1">
    <location>
        <begin position="799"/>
        <end position="817"/>
    </location>
</feature>
<dbReference type="SMART" id="SM00353">
    <property type="entry name" value="HLH"/>
    <property type="match status" value="1"/>
</dbReference>
<evidence type="ECO:0000259" key="3">
    <source>
        <dbReference type="PROSITE" id="PS50888"/>
    </source>
</evidence>
<feature type="region of interest" description="Disordered" evidence="1">
    <location>
        <begin position="181"/>
        <end position="204"/>
    </location>
</feature>
<feature type="domain" description="BHLH" evidence="3">
    <location>
        <begin position="198"/>
        <end position="268"/>
    </location>
</feature>
<dbReference type="PROSITE" id="PS50888">
    <property type="entry name" value="BHLH"/>
    <property type="match status" value="1"/>
</dbReference>
<dbReference type="Gene3D" id="4.10.280.10">
    <property type="entry name" value="Helix-loop-helix DNA-binding domain"/>
    <property type="match status" value="1"/>
</dbReference>
<feature type="compositionally biased region" description="Low complexity" evidence="1">
    <location>
        <begin position="364"/>
        <end position="384"/>
    </location>
</feature>
<feature type="compositionally biased region" description="Polar residues" evidence="1">
    <location>
        <begin position="138"/>
        <end position="147"/>
    </location>
</feature>
<dbReference type="CDD" id="cd11399">
    <property type="entry name" value="bHLHzip_scHMS1_like"/>
    <property type="match status" value="1"/>
</dbReference>
<dbReference type="InterPro" id="IPR036638">
    <property type="entry name" value="HLH_DNA-bd_sf"/>
</dbReference>
<dbReference type="RefSeq" id="XP_064853090.1">
    <property type="nucleotide sequence ID" value="XM_064997018.1"/>
</dbReference>
<dbReference type="Proteomes" id="UP001360560">
    <property type="component" value="Unassembled WGS sequence"/>
</dbReference>
<dbReference type="EMBL" id="BTFZ01000011">
    <property type="protein sequence ID" value="GMM36094.1"/>
    <property type="molecule type" value="Genomic_DNA"/>
</dbReference>
<feature type="compositionally biased region" description="Low complexity" evidence="1">
    <location>
        <begin position="301"/>
        <end position="310"/>
    </location>
</feature>
<evidence type="ECO:0000256" key="1">
    <source>
        <dbReference type="SAM" id="MobiDB-lite"/>
    </source>
</evidence>
<feature type="compositionally biased region" description="Acidic residues" evidence="1">
    <location>
        <begin position="775"/>
        <end position="784"/>
    </location>
</feature>
<keyword evidence="5" id="KW-1185">Reference proteome</keyword>
<accession>A0AAV5QN52</accession>
<gene>
    <name evidence="4" type="ORF">DASC09_034190</name>
</gene>
<evidence type="ECO:0000256" key="2">
    <source>
        <dbReference type="SAM" id="Phobius"/>
    </source>
</evidence>
<protein>
    <submittedName>
        <fullName evidence="4">Hms1 protein</fullName>
    </submittedName>
</protein>
<dbReference type="AlphaFoldDB" id="A0AAV5QN52"/>
<organism evidence="4 5">
    <name type="scientific">Saccharomycopsis crataegensis</name>
    <dbReference type="NCBI Taxonomy" id="43959"/>
    <lineage>
        <taxon>Eukaryota</taxon>
        <taxon>Fungi</taxon>
        <taxon>Dikarya</taxon>
        <taxon>Ascomycota</taxon>
        <taxon>Saccharomycotina</taxon>
        <taxon>Saccharomycetes</taxon>
        <taxon>Saccharomycopsidaceae</taxon>
        <taxon>Saccharomycopsis</taxon>
    </lineage>
</organism>
<keyword evidence="2" id="KW-1133">Transmembrane helix</keyword>
<feature type="compositionally biased region" description="Polar residues" evidence="1">
    <location>
        <begin position="316"/>
        <end position="327"/>
    </location>
</feature>
<dbReference type="GO" id="GO:0046983">
    <property type="term" value="F:protein dimerization activity"/>
    <property type="evidence" value="ECO:0007669"/>
    <property type="project" value="InterPro"/>
</dbReference>
<feature type="region of interest" description="Disordered" evidence="1">
    <location>
        <begin position="138"/>
        <end position="166"/>
    </location>
</feature>
<evidence type="ECO:0000313" key="4">
    <source>
        <dbReference type="EMBL" id="GMM36094.1"/>
    </source>
</evidence>
<feature type="transmembrane region" description="Helical" evidence="2">
    <location>
        <begin position="403"/>
        <end position="422"/>
    </location>
</feature>
<feature type="region of interest" description="Disordered" evidence="1">
    <location>
        <begin position="287"/>
        <end position="327"/>
    </location>
</feature>
<dbReference type="InterPro" id="IPR052099">
    <property type="entry name" value="Regulatory_TF_Diverse"/>
</dbReference>
<proteinExistence type="predicted"/>
<name>A0AAV5QN52_9ASCO</name>
<dbReference type="InterPro" id="IPR011598">
    <property type="entry name" value="bHLH_dom"/>
</dbReference>
<feature type="compositionally biased region" description="Low complexity" evidence="1">
    <location>
        <begin position="342"/>
        <end position="356"/>
    </location>
</feature>
<dbReference type="GeneID" id="90074069"/>
<dbReference type="PANTHER" id="PTHR47336:SF3">
    <property type="entry name" value="SERINE-RICH PROTEIN TYE7"/>
    <property type="match status" value="1"/>
</dbReference>
<reference evidence="4 5" key="1">
    <citation type="journal article" date="2023" name="Elife">
        <title>Identification of key yeast species and microbe-microbe interactions impacting larval growth of Drosophila in the wild.</title>
        <authorList>
            <person name="Mure A."/>
            <person name="Sugiura Y."/>
            <person name="Maeda R."/>
            <person name="Honda K."/>
            <person name="Sakurai N."/>
            <person name="Takahashi Y."/>
            <person name="Watada M."/>
            <person name="Katoh T."/>
            <person name="Gotoh A."/>
            <person name="Gotoh Y."/>
            <person name="Taniguchi I."/>
            <person name="Nakamura K."/>
            <person name="Hayashi T."/>
            <person name="Katayama T."/>
            <person name="Uemura T."/>
            <person name="Hattori Y."/>
        </authorList>
    </citation>
    <scope>NUCLEOTIDE SEQUENCE [LARGE SCALE GENOMIC DNA]</scope>
    <source>
        <strain evidence="4 5">SC-9</strain>
    </source>
</reference>
<evidence type="ECO:0000313" key="5">
    <source>
        <dbReference type="Proteomes" id="UP001360560"/>
    </source>
</evidence>
<feature type="region of interest" description="Disordered" evidence="1">
    <location>
        <begin position="340"/>
        <end position="384"/>
    </location>
</feature>